<dbReference type="Pfam" id="PF05899">
    <property type="entry name" value="Cupin_3"/>
    <property type="match status" value="1"/>
</dbReference>
<comment type="caution">
    <text evidence="2">The sequence shown here is derived from an EMBL/GenBank/DDBJ whole genome shotgun (WGS) entry which is preliminary data.</text>
</comment>
<dbReference type="Proteomes" id="UP000273158">
    <property type="component" value="Unassembled WGS sequence"/>
</dbReference>
<accession>A0A498CC41</accession>
<sequence length="116" mass="12307">MSDDGEMEAGVVIDALAVAVPLTAVSPAQIVSGSPKTGSMDLDEDMGVGVWEMTAGAMRDTEIDEVFVVVTGSGTVEFTDPPQDPIELRPGSVVRLEAGMQTVWTVHETLRKVYLV</sequence>
<dbReference type="PANTHER" id="PTHR40943:SF1">
    <property type="entry name" value="CYTOPLASMIC PROTEIN"/>
    <property type="match status" value="1"/>
</dbReference>
<dbReference type="InterPro" id="IPR008579">
    <property type="entry name" value="UGlyAH_Cupin_dom"/>
</dbReference>
<proteinExistence type="predicted"/>
<dbReference type="Gene3D" id="2.60.120.10">
    <property type="entry name" value="Jelly Rolls"/>
    <property type="match status" value="1"/>
</dbReference>
<keyword evidence="3" id="KW-1185">Reference proteome</keyword>
<evidence type="ECO:0000313" key="3">
    <source>
        <dbReference type="Proteomes" id="UP000273158"/>
    </source>
</evidence>
<dbReference type="InterPro" id="IPR014710">
    <property type="entry name" value="RmlC-like_jellyroll"/>
</dbReference>
<gene>
    <name evidence="2" type="ORF">C7474_0602</name>
</gene>
<protein>
    <recommendedName>
        <fullName evidence="1">(S)-ureidoglycine aminohydrolase cupin domain-containing protein</fullName>
    </recommendedName>
</protein>
<dbReference type="SUPFAM" id="SSF51182">
    <property type="entry name" value="RmlC-like cupins"/>
    <property type="match status" value="1"/>
</dbReference>
<dbReference type="RefSeq" id="WP_241965072.1">
    <property type="nucleotide sequence ID" value="NZ_RCDB01000001.1"/>
</dbReference>
<name>A0A498CC41_9MICO</name>
<dbReference type="PANTHER" id="PTHR40943">
    <property type="entry name" value="CYTOPLASMIC PROTEIN-RELATED"/>
    <property type="match status" value="1"/>
</dbReference>
<reference evidence="2 3" key="1">
    <citation type="journal article" date="2015" name="Stand. Genomic Sci.">
        <title>Genomic Encyclopedia of Bacterial and Archaeal Type Strains, Phase III: the genomes of soil and plant-associated and newly described type strains.</title>
        <authorList>
            <person name="Whitman W.B."/>
            <person name="Woyke T."/>
            <person name="Klenk H.P."/>
            <person name="Zhou Y."/>
            <person name="Lilburn T.G."/>
            <person name="Beck B.J."/>
            <person name="De Vos P."/>
            <person name="Vandamme P."/>
            <person name="Eisen J.A."/>
            <person name="Garrity G."/>
            <person name="Hugenholtz P."/>
            <person name="Kyrpides N.C."/>
        </authorList>
    </citation>
    <scope>NUCLEOTIDE SEQUENCE [LARGE SCALE GENOMIC DNA]</scope>
    <source>
        <strain evidence="2 3">S2T63</strain>
    </source>
</reference>
<dbReference type="EMBL" id="RCDB01000001">
    <property type="protein sequence ID" value="RLK52649.1"/>
    <property type="molecule type" value="Genomic_DNA"/>
</dbReference>
<organism evidence="2 3">
    <name type="scientific">Microbacterium telephonicum</name>
    <dbReference type="NCBI Taxonomy" id="1714841"/>
    <lineage>
        <taxon>Bacteria</taxon>
        <taxon>Bacillati</taxon>
        <taxon>Actinomycetota</taxon>
        <taxon>Actinomycetes</taxon>
        <taxon>Micrococcales</taxon>
        <taxon>Microbacteriaceae</taxon>
        <taxon>Microbacterium</taxon>
    </lineage>
</organism>
<dbReference type="AlphaFoldDB" id="A0A498CC41"/>
<feature type="domain" description="(S)-ureidoglycine aminohydrolase cupin" evidence="1">
    <location>
        <begin position="47"/>
        <end position="114"/>
    </location>
</feature>
<dbReference type="InterPro" id="IPR011051">
    <property type="entry name" value="RmlC_Cupin_sf"/>
</dbReference>
<evidence type="ECO:0000313" key="2">
    <source>
        <dbReference type="EMBL" id="RLK52649.1"/>
    </source>
</evidence>
<evidence type="ECO:0000259" key="1">
    <source>
        <dbReference type="Pfam" id="PF05899"/>
    </source>
</evidence>